<protein>
    <submittedName>
        <fullName evidence="2">Uncharacterized protein</fullName>
    </submittedName>
</protein>
<evidence type="ECO:0000256" key="1">
    <source>
        <dbReference type="SAM" id="MobiDB-lite"/>
    </source>
</evidence>
<sequence length="45" mass="4709">MRPFVSADMPDAPRSKRQSADDISDGKVASASVVAPHGLRATGKQ</sequence>
<name>A0AAW9CPS8_BURTH</name>
<proteinExistence type="predicted"/>
<evidence type="ECO:0000313" key="2">
    <source>
        <dbReference type="EMBL" id="MDW9252878.1"/>
    </source>
</evidence>
<feature type="compositionally biased region" description="Basic and acidic residues" evidence="1">
    <location>
        <begin position="11"/>
        <end position="20"/>
    </location>
</feature>
<organism evidence="2 3">
    <name type="scientific">Burkholderia thailandensis</name>
    <dbReference type="NCBI Taxonomy" id="57975"/>
    <lineage>
        <taxon>Bacteria</taxon>
        <taxon>Pseudomonadati</taxon>
        <taxon>Pseudomonadota</taxon>
        <taxon>Betaproteobacteria</taxon>
        <taxon>Burkholderiales</taxon>
        <taxon>Burkholderiaceae</taxon>
        <taxon>Burkholderia</taxon>
        <taxon>pseudomallei group</taxon>
    </lineage>
</organism>
<gene>
    <name evidence="2" type="ORF">C7S16_7028</name>
</gene>
<dbReference type="AlphaFoldDB" id="A0AAW9CPS8"/>
<dbReference type="Proteomes" id="UP001272137">
    <property type="component" value="Unassembled WGS sequence"/>
</dbReference>
<feature type="region of interest" description="Disordered" evidence="1">
    <location>
        <begin position="1"/>
        <end position="45"/>
    </location>
</feature>
<reference evidence="2" key="1">
    <citation type="submission" date="2018-08" db="EMBL/GenBank/DDBJ databases">
        <title>Identification of Burkholderia cepacia strains that express a Burkholderia pseudomallei-like capsular polysaccharide.</title>
        <authorList>
            <person name="Burtnick M.N."/>
            <person name="Vongsouvath M."/>
            <person name="Newton P."/>
            <person name="Wuthiekanun V."/>
            <person name="Limmathurotsakul D."/>
            <person name="Brett P.J."/>
            <person name="Chantratita N."/>
            <person name="Dance D.A."/>
        </authorList>
    </citation>
    <scope>NUCLEOTIDE SEQUENCE</scope>
    <source>
        <strain evidence="2">SBXCC001</strain>
    </source>
</reference>
<dbReference type="EMBL" id="QXCT01000001">
    <property type="protein sequence ID" value="MDW9252878.1"/>
    <property type="molecule type" value="Genomic_DNA"/>
</dbReference>
<comment type="caution">
    <text evidence="2">The sequence shown here is derived from an EMBL/GenBank/DDBJ whole genome shotgun (WGS) entry which is preliminary data.</text>
</comment>
<evidence type="ECO:0000313" key="3">
    <source>
        <dbReference type="Proteomes" id="UP001272137"/>
    </source>
</evidence>
<accession>A0AAW9CPS8</accession>